<evidence type="ECO:0000313" key="3">
    <source>
        <dbReference type="EMBL" id="CAA70247.1"/>
    </source>
</evidence>
<dbReference type="EMBL" id="Y08912">
    <property type="protein sequence ID" value="CAA70116.1"/>
    <property type="molecule type" value="mRNA"/>
</dbReference>
<name>O62607_CERCA</name>
<protein>
    <submittedName>
        <fullName evidence="3">Chorion protein s16</fullName>
    </submittedName>
    <submittedName>
        <fullName evidence="2">S16 chorion protein</fullName>
    </submittedName>
</protein>
<accession>O62607</accession>
<dbReference type="EMBL" id="Y09040">
    <property type="protein sequence ID" value="CAA70247.1"/>
    <property type="molecule type" value="mRNA"/>
</dbReference>
<feature type="chain" id="PRO_5007696988" evidence="1">
    <location>
        <begin position="22"/>
        <end position="151"/>
    </location>
</feature>
<proteinExistence type="evidence at transcript level"/>
<gene>
    <name evidence="2" type="primary">s16 chorion gene</name>
    <name evidence="3" type="synonym">s16</name>
</gene>
<evidence type="ECO:0000313" key="2">
    <source>
        <dbReference type="EMBL" id="CAA70116.1"/>
    </source>
</evidence>
<keyword evidence="1" id="KW-0732">Signal</keyword>
<reference evidence="2" key="1">
    <citation type="submission" date="1996-10" db="EMBL/GenBank/DDBJ databases">
        <authorList>
            <person name="Komitopoulou K.S."/>
        </authorList>
    </citation>
    <scope>NUCLEOTIDE SEQUENCE</scope>
    <source>
        <tissue evidence="2">Ovary</tissue>
    </source>
</reference>
<reference evidence="2" key="2">
    <citation type="journal article" date="1997" name="Genetics">
        <title>The autosomal chorion locus of the medfly Ceratitis capitata. I. Conserved synteny, amplification and tissue specificity but sequence divergence and altered temporal regulation.</title>
        <authorList>
            <person name="Vlachou D."/>
            <person name="Konsolaki M."/>
            <person name="Tolias P.P."/>
            <person name="Kafatos F.C."/>
            <person name="Komitopoulou K."/>
        </authorList>
    </citation>
    <scope>NUCLEOTIDE SEQUENCE</scope>
    <source>
        <tissue evidence="2">Ovary</tissue>
    </source>
</reference>
<dbReference type="OrthoDB" id="8027300at2759"/>
<dbReference type="InterPro" id="IPR008450">
    <property type="entry name" value="Chorion_S16"/>
</dbReference>
<dbReference type="KEGG" id="ccat:101453011"/>
<feature type="signal peptide" evidence="1">
    <location>
        <begin position="1"/>
        <end position="21"/>
    </location>
</feature>
<dbReference type="RefSeq" id="NP_001295343.1">
    <property type="nucleotide sequence ID" value="NM_001308414.1"/>
</dbReference>
<dbReference type="GO" id="GO:0042600">
    <property type="term" value="C:egg chorion"/>
    <property type="evidence" value="ECO:0007669"/>
    <property type="project" value="InterPro"/>
</dbReference>
<dbReference type="Pfam" id="PF05836">
    <property type="entry name" value="Chorion_S16"/>
    <property type="match status" value="1"/>
</dbReference>
<dbReference type="AlphaFoldDB" id="O62607"/>
<organism evidence="2">
    <name type="scientific">Ceratitis capitata</name>
    <name type="common">Mediterranean fruit fly</name>
    <name type="synonym">Tephritis capitata</name>
    <dbReference type="NCBI Taxonomy" id="7213"/>
    <lineage>
        <taxon>Eukaryota</taxon>
        <taxon>Metazoa</taxon>
        <taxon>Ecdysozoa</taxon>
        <taxon>Arthropoda</taxon>
        <taxon>Hexapoda</taxon>
        <taxon>Insecta</taxon>
        <taxon>Pterygota</taxon>
        <taxon>Neoptera</taxon>
        <taxon>Endopterygota</taxon>
        <taxon>Diptera</taxon>
        <taxon>Brachycera</taxon>
        <taxon>Muscomorpha</taxon>
        <taxon>Tephritoidea</taxon>
        <taxon>Tephritidae</taxon>
        <taxon>Ceratitis</taxon>
        <taxon>Ceratitis</taxon>
    </lineage>
</organism>
<dbReference type="CTD" id="39001"/>
<evidence type="ECO:0000256" key="1">
    <source>
        <dbReference type="SAM" id="SignalP"/>
    </source>
</evidence>
<dbReference type="GeneID" id="101453011"/>
<sequence length="151" mass="15238">MLRFTVCLVATAVCICTSALASPQYGSAPTPAASSYGGSGGYAGAGASGAPAAQVIELPANVEAQAAALTNAAGAKATAAKINALKWDLLNLYGYEIGYPLLVKKYGPLTSLFSASLPPRSFVGKIDPAFLKDSYGKIKYVGESSIGVAAI</sequence>